<gene>
    <name evidence="2" type="ORF">SLS59_006700</name>
</gene>
<proteinExistence type="predicted"/>
<evidence type="ECO:0000313" key="3">
    <source>
        <dbReference type="Proteomes" id="UP001521222"/>
    </source>
</evidence>
<dbReference type="Proteomes" id="UP001521222">
    <property type="component" value="Unassembled WGS sequence"/>
</dbReference>
<organism evidence="2 3">
    <name type="scientific">Nothophoma quercina</name>
    <dbReference type="NCBI Taxonomy" id="749835"/>
    <lineage>
        <taxon>Eukaryota</taxon>
        <taxon>Fungi</taxon>
        <taxon>Dikarya</taxon>
        <taxon>Ascomycota</taxon>
        <taxon>Pezizomycotina</taxon>
        <taxon>Dothideomycetes</taxon>
        <taxon>Pleosporomycetidae</taxon>
        <taxon>Pleosporales</taxon>
        <taxon>Pleosporineae</taxon>
        <taxon>Didymellaceae</taxon>
        <taxon>Nothophoma</taxon>
    </lineage>
</organism>
<name>A0ABR3R1W3_9PLEO</name>
<feature type="region of interest" description="Disordered" evidence="1">
    <location>
        <begin position="40"/>
        <end position="73"/>
    </location>
</feature>
<evidence type="ECO:0000256" key="1">
    <source>
        <dbReference type="SAM" id="MobiDB-lite"/>
    </source>
</evidence>
<dbReference type="EMBL" id="JAKIXB020000022">
    <property type="protein sequence ID" value="KAL1598416.1"/>
    <property type="molecule type" value="Genomic_DNA"/>
</dbReference>
<protein>
    <submittedName>
        <fullName evidence="2">Uncharacterized protein</fullName>
    </submittedName>
</protein>
<accession>A0ABR3R1W3</accession>
<feature type="region of interest" description="Disordered" evidence="1">
    <location>
        <begin position="288"/>
        <end position="351"/>
    </location>
</feature>
<reference evidence="2 3" key="1">
    <citation type="submission" date="2024-02" db="EMBL/GenBank/DDBJ databases">
        <title>De novo assembly and annotation of 12 fungi associated with fruit tree decline syndrome in Ontario, Canada.</title>
        <authorList>
            <person name="Sulman M."/>
            <person name="Ellouze W."/>
            <person name="Ilyukhin E."/>
        </authorList>
    </citation>
    <scope>NUCLEOTIDE SEQUENCE [LARGE SCALE GENOMIC DNA]</scope>
    <source>
        <strain evidence="2 3">M97-236</strain>
    </source>
</reference>
<feature type="compositionally biased region" description="Pro residues" evidence="1">
    <location>
        <begin position="342"/>
        <end position="351"/>
    </location>
</feature>
<comment type="caution">
    <text evidence="2">The sequence shown here is derived from an EMBL/GenBank/DDBJ whole genome shotgun (WGS) entry which is preliminary data.</text>
</comment>
<sequence length="351" mass="39194">MAIRQRKQTNVLLAFKVLYFVSQLRRRVELRVQRGFNDGLQLGRTRSSDRKVSRPSSDGLSRLGVRDAKQPQHNANRVCKYRKNNLKASRPVLRLRLSGADGSERSNESGEEVQQMLGSFGDLSPVEKALSAIASDNKLFLEHSSPIAALNEIAQLLVLTQEAIQTLSQCRSQYSDSWLAVQSQNFGLDVDETFVANYEHLLLRLQQELDQALARESLEALLYGDYDKKQRQMLDWITQSFEKPRPLGTSTSFPWTIKPSLAVLWGVSSSYDLNFGLELIGLQPQPEVQQQAGDNVTVGPESDVSDAARNADTWSPDWQHLESRHPSLANAQLSPIGSLAPVAPPQFPGKD</sequence>
<evidence type="ECO:0000313" key="2">
    <source>
        <dbReference type="EMBL" id="KAL1598416.1"/>
    </source>
</evidence>
<keyword evidence="3" id="KW-1185">Reference proteome</keyword>